<organism evidence="4 5">
    <name type="scientific">Enterococcus pallens ATCC BAA-351</name>
    <dbReference type="NCBI Taxonomy" id="1158607"/>
    <lineage>
        <taxon>Bacteria</taxon>
        <taxon>Bacillati</taxon>
        <taxon>Bacillota</taxon>
        <taxon>Bacilli</taxon>
        <taxon>Lactobacillales</taxon>
        <taxon>Enterococcaceae</taxon>
        <taxon>Enterococcus</taxon>
    </lineage>
</organism>
<feature type="domain" description="HTH tetR-type" evidence="3">
    <location>
        <begin position="10"/>
        <end position="70"/>
    </location>
</feature>
<dbReference type="EMBL" id="AJAQ01000015">
    <property type="protein sequence ID" value="EOH94463.1"/>
    <property type="molecule type" value="Genomic_DNA"/>
</dbReference>
<dbReference type="PROSITE" id="PS50977">
    <property type="entry name" value="HTH_TETR_2"/>
    <property type="match status" value="1"/>
</dbReference>
<dbReference type="Proteomes" id="UP000013782">
    <property type="component" value="Unassembled WGS sequence"/>
</dbReference>
<gene>
    <name evidence="4" type="ORF">UAU_02198</name>
</gene>
<protein>
    <recommendedName>
        <fullName evidence="3">HTH tetR-type domain-containing protein</fullName>
    </recommendedName>
</protein>
<dbReference type="RefSeq" id="WP_010757189.1">
    <property type="nucleotide sequence ID" value="NZ_ASWD01000001.1"/>
</dbReference>
<dbReference type="Pfam" id="PF00440">
    <property type="entry name" value="TetR_N"/>
    <property type="match status" value="1"/>
</dbReference>
<evidence type="ECO:0000313" key="5">
    <source>
        <dbReference type="Proteomes" id="UP000013782"/>
    </source>
</evidence>
<feature type="DNA-binding region" description="H-T-H motif" evidence="2">
    <location>
        <begin position="33"/>
        <end position="52"/>
    </location>
</feature>
<accession>R2QGZ4</accession>
<proteinExistence type="predicted"/>
<keyword evidence="5" id="KW-1185">Reference proteome</keyword>
<evidence type="ECO:0000256" key="1">
    <source>
        <dbReference type="ARBA" id="ARBA00023125"/>
    </source>
</evidence>
<dbReference type="InterPro" id="IPR009057">
    <property type="entry name" value="Homeodomain-like_sf"/>
</dbReference>
<sequence length="218" mass="25144">MPKVSEAYLEEKKTFILKCTNELLEEMPLFHLSMRDIIKKTGFSQGAIYRYYANIDEIFIDLINRIPINYPLEKEVDILLDSKQPATTILTEVILTIGRFVEEVLQTVGGRMFFELLVYYAYDVEKEQTILSRLIFKQSIDYAQSKTIDYFIASIEKEEIQLTIPITSITRFIGVSVDGIIQYAALSSIKNSQEIEELVSETADLFQTLTQSIVHFLK</sequence>
<reference evidence="4 5" key="1">
    <citation type="submission" date="2013-02" db="EMBL/GenBank/DDBJ databases">
        <title>The Genome Sequence of Enterococcus pallens BAA-351.</title>
        <authorList>
            <consortium name="The Broad Institute Genome Sequencing Platform"/>
            <consortium name="The Broad Institute Genome Sequencing Center for Infectious Disease"/>
            <person name="Earl A.M."/>
            <person name="Gilmore M.S."/>
            <person name="Lebreton F."/>
            <person name="Walker B."/>
            <person name="Young S.K."/>
            <person name="Zeng Q."/>
            <person name="Gargeya S."/>
            <person name="Fitzgerald M."/>
            <person name="Haas B."/>
            <person name="Abouelleil A."/>
            <person name="Alvarado L."/>
            <person name="Arachchi H.M."/>
            <person name="Berlin A.M."/>
            <person name="Chapman S.B."/>
            <person name="Dewar J."/>
            <person name="Goldberg J."/>
            <person name="Griggs A."/>
            <person name="Gujja S."/>
            <person name="Hansen M."/>
            <person name="Howarth C."/>
            <person name="Imamovic A."/>
            <person name="Larimer J."/>
            <person name="McCowan C."/>
            <person name="Murphy C."/>
            <person name="Neiman D."/>
            <person name="Pearson M."/>
            <person name="Priest M."/>
            <person name="Roberts A."/>
            <person name="Saif S."/>
            <person name="Shea T."/>
            <person name="Sisk P."/>
            <person name="Sykes S."/>
            <person name="Wortman J."/>
            <person name="Nusbaum C."/>
            <person name="Birren B."/>
        </authorList>
    </citation>
    <scope>NUCLEOTIDE SEQUENCE [LARGE SCALE GENOMIC DNA]</scope>
    <source>
        <strain evidence="4 5">ATCC BAA-351</strain>
    </source>
</reference>
<dbReference type="InterPro" id="IPR001647">
    <property type="entry name" value="HTH_TetR"/>
</dbReference>
<comment type="caution">
    <text evidence="4">The sequence shown here is derived from an EMBL/GenBank/DDBJ whole genome shotgun (WGS) entry which is preliminary data.</text>
</comment>
<evidence type="ECO:0000313" key="4">
    <source>
        <dbReference type="EMBL" id="EOH94463.1"/>
    </source>
</evidence>
<dbReference type="PATRIC" id="fig|1158607.3.peg.2170"/>
<dbReference type="AlphaFoldDB" id="R2QGZ4"/>
<dbReference type="eggNOG" id="COG1309">
    <property type="taxonomic scope" value="Bacteria"/>
</dbReference>
<dbReference type="STRING" id="160454.RV10_GL001740"/>
<name>R2QGZ4_9ENTE</name>
<dbReference type="HOGENOM" id="CLU_069356_15_8_9"/>
<dbReference type="GO" id="GO:0003677">
    <property type="term" value="F:DNA binding"/>
    <property type="evidence" value="ECO:0007669"/>
    <property type="project" value="UniProtKB-UniRule"/>
</dbReference>
<evidence type="ECO:0000259" key="3">
    <source>
        <dbReference type="PROSITE" id="PS50977"/>
    </source>
</evidence>
<keyword evidence="1 2" id="KW-0238">DNA-binding</keyword>
<evidence type="ECO:0000256" key="2">
    <source>
        <dbReference type="PROSITE-ProRule" id="PRU00335"/>
    </source>
</evidence>
<dbReference type="SUPFAM" id="SSF46689">
    <property type="entry name" value="Homeodomain-like"/>
    <property type="match status" value="1"/>
</dbReference>
<dbReference type="Gene3D" id="1.10.357.10">
    <property type="entry name" value="Tetracycline Repressor, domain 2"/>
    <property type="match status" value="1"/>
</dbReference>